<keyword evidence="4" id="KW-0496">Mitochondrion</keyword>
<name>A0AAD9NKV8_RIDPI</name>
<keyword evidence="2 6" id="KW-0812">Transmembrane</keyword>
<organism evidence="8 9">
    <name type="scientific">Ridgeia piscesae</name>
    <name type="common">Tubeworm</name>
    <dbReference type="NCBI Taxonomy" id="27915"/>
    <lineage>
        <taxon>Eukaryota</taxon>
        <taxon>Metazoa</taxon>
        <taxon>Spiralia</taxon>
        <taxon>Lophotrochozoa</taxon>
        <taxon>Annelida</taxon>
        <taxon>Polychaeta</taxon>
        <taxon>Sedentaria</taxon>
        <taxon>Canalipalpata</taxon>
        <taxon>Sabellida</taxon>
        <taxon>Siboglinidae</taxon>
        <taxon>Ridgeia</taxon>
    </lineage>
</organism>
<feature type="transmembrane region" description="Helical" evidence="6">
    <location>
        <begin position="54"/>
        <end position="73"/>
    </location>
</feature>
<dbReference type="EMBL" id="JAODUO010000849">
    <property type="protein sequence ID" value="KAK2173770.1"/>
    <property type="molecule type" value="Genomic_DNA"/>
</dbReference>
<dbReference type="Pfam" id="PF04588">
    <property type="entry name" value="HIG_1_N"/>
    <property type="match status" value="1"/>
</dbReference>
<reference evidence="8" key="1">
    <citation type="journal article" date="2023" name="Mol. Biol. Evol.">
        <title>Third-Generation Sequencing Reveals the Adaptive Role of the Epigenome in Three Deep-Sea Polychaetes.</title>
        <authorList>
            <person name="Perez M."/>
            <person name="Aroh O."/>
            <person name="Sun Y."/>
            <person name="Lan Y."/>
            <person name="Juniper S.K."/>
            <person name="Young C.R."/>
            <person name="Angers B."/>
            <person name="Qian P.Y."/>
        </authorList>
    </citation>
    <scope>NUCLEOTIDE SEQUENCE</scope>
    <source>
        <strain evidence="8">R07B-5</strain>
    </source>
</reference>
<gene>
    <name evidence="8" type="ORF">NP493_850g01018</name>
</gene>
<evidence type="ECO:0000256" key="3">
    <source>
        <dbReference type="ARBA" id="ARBA00022989"/>
    </source>
</evidence>
<dbReference type="Gene3D" id="6.10.140.1320">
    <property type="match status" value="1"/>
</dbReference>
<dbReference type="Proteomes" id="UP001209878">
    <property type="component" value="Unassembled WGS sequence"/>
</dbReference>
<sequence>MSDPKAKDSKMIPPQELGYLEMPSNLNLGDDFFERQTGETFADKAMRKSKENPFVPIGLGATLVCLSAGLWTLKTGNRVHGQKMMRYRVLAQSFTLFALIAGMAYTSFKKSRENATKS</sequence>
<feature type="transmembrane region" description="Helical" evidence="6">
    <location>
        <begin position="85"/>
        <end position="108"/>
    </location>
</feature>
<evidence type="ECO:0000256" key="5">
    <source>
        <dbReference type="ARBA" id="ARBA00023136"/>
    </source>
</evidence>
<proteinExistence type="predicted"/>
<evidence type="ECO:0000256" key="6">
    <source>
        <dbReference type="SAM" id="Phobius"/>
    </source>
</evidence>
<dbReference type="InterPro" id="IPR007667">
    <property type="entry name" value="Hypoxia_induced_domain"/>
</dbReference>
<evidence type="ECO:0000313" key="8">
    <source>
        <dbReference type="EMBL" id="KAK2173770.1"/>
    </source>
</evidence>
<keyword evidence="9" id="KW-1185">Reference proteome</keyword>
<comment type="subcellular location">
    <subcellularLocation>
        <location evidence="1">Mitochondrion membrane</location>
    </subcellularLocation>
</comment>
<dbReference type="PROSITE" id="PS51503">
    <property type="entry name" value="HIG1"/>
    <property type="match status" value="1"/>
</dbReference>
<dbReference type="GO" id="GO:0031966">
    <property type="term" value="C:mitochondrial membrane"/>
    <property type="evidence" value="ECO:0007669"/>
    <property type="project" value="UniProtKB-SubCell"/>
</dbReference>
<evidence type="ECO:0000256" key="2">
    <source>
        <dbReference type="ARBA" id="ARBA00022692"/>
    </source>
</evidence>
<evidence type="ECO:0000256" key="4">
    <source>
        <dbReference type="ARBA" id="ARBA00023128"/>
    </source>
</evidence>
<dbReference type="AlphaFoldDB" id="A0AAD9NKV8"/>
<feature type="domain" description="HIG1" evidence="7">
    <location>
        <begin position="26"/>
        <end position="117"/>
    </location>
</feature>
<dbReference type="GO" id="GO:0097250">
    <property type="term" value="P:mitochondrial respirasome assembly"/>
    <property type="evidence" value="ECO:0007669"/>
    <property type="project" value="TreeGrafter"/>
</dbReference>
<evidence type="ECO:0000313" key="9">
    <source>
        <dbReference type="Proteomes" id="UP001209878"/>
    </source>
</evidence>
<dbReference type="InterPro" id="IPR050355">
    <property type="entry name" value="RCF1"/>
</dbReference>
<dbReference type="PANTHER" id="PTHR12297:SF3">
    <property type="entry name" value="HIG1 DOMAIN FAMILY MEMBER 1A"/>
    <property type="match status" value="1"/>
</dbReference>
<keyword evidence="5 6" id="KW-0472">Membrane</keyword>
<evidence type="ECO:0000259" key="7">
    <source>
        <dbReference type="PROSITE" id="PS51503"/>
    </source>
</evidence>
<accession>A0AAD9NKV8</accession>
<keyword evidence="3 6" id="KW-1133">Transmembrane helix</keyword>
<protein>
    <recommendedName>
        <fullName evidence="7">HIG1 domain-containing protein</fullName>
    </recommendedName>
</protein>
<evidence type="ECO:0000256" key="1">
    <source>
        <dbReference type="ARBA" id="ARBA00004325"/>
    </source>
</evidence>
<comment type="caution">
    <text evidence="8">The sequence shown here is derived from an EMBL/GenBank/DDBJ whole genome shotgun (WGS) entry which is preliminary data.</text>
</comment>
<dbReference type="PANTHER" id="PTHR12297">
    <property type="entry name" value="HYPOXIA-INDUCBILE GENE 1 HIG1 -RELATED"/>
    <property type="match status" value="1"/>
</dbReference>